<accession>T1L2Q2</accession>
<reference evidence="2" key="2">
    <citation type="submission" date="2015-06" db="UniProtKB">
        <authorList>
            <consortium name="EnsemblMetazoa"/>
        </authorList>
    </citation>
    <scope>IDENTIFICATION</scope>
</reference>
<dbReference type="InterPro" id="IPR036259">
    <property type="entry name" value="MFS_trans_sf"/>
</dbReference>
<sequence>MLTRFICARLSNVQKIGKEDLQVICDSGFIYFRYLFLYSGLKYTFTFLTHHRHKNAKVYLFSGTLMALLQGTYVRRIKPSKELKTIKIGLIVIVLAFLTIGLSQTIPQLYTGLAFYSFSSAAVVP</sequence>
<evidence type="ECO:0000256" key="1">
    <source>
        <dbReference type="SAM" id="Phobius"/>
    </source>
</evidence>
<dbReference type="STRING" id="32264.T1L2Q2"/>
<keyword evidence="3" id="KW-1185">Reference proteome</keyword>
<dbReference type="AlphaFoldDB" id="T1L2Q2"/>
<organism evidence="2 3">
    <name type="scientific">Tetranychus urticae</name>
    <name type="common">Two-spotted spider mite</name>
    <dbReference type="NCBI Taxonomy" id="32264"/>
    <lineage>
        <taxon>Eukaryota</taxon>
        <taxon>Metazoa</taxon>
        <taxon>Ecdysozoa</taxon>
        <taxon>Arthropoda</taxon>
        <taxon>Chelicerata</taxon>
        <taxon>Arachnida</taxon>
        <taxon>Acari</taxon>
        <taxon>Acariformes</taxon>
        <taxon>Trombidiformes</taxon>
        <taxon>Prostigmata</taxon>
        <taxon>Eleutherengona</taxon>
        <taxon>Raphignathae</taxon>
        <taxon>Tetranychoidea</taxon>
        <taxon>Tetranychidae</taxon>
        <taxon>Tetranychus</taxon>
    </lineage>
</organism>
<keyword evidence="1" id="KW-0472">Membrane</keyword>
<name>T1L2Q2_TETUR</name>
<dbReference type="HOGENOM" id="CLU_1995525_0_0_1"/>
<dbReference type="EnsemblMetazoa" id="tetur348g00020.1">
    <property type="protein sequence ID" value="tetur348g00020.1"/>
    <property type="gene ID" value="tetur348g00020"/>
</dbReference>
<evidence type="ECO:0000313" key="2">
    <source>
        <dbReference type="EnsemblMetazoa" id="tetur348g00020.1"/>
    </source>
</evidence>
<dbReference type="Proteomes" id="UP000015104">
    <property type="component" value="Unassembled WGS sequence"/>
</dbReference>
<feature type="transmembrane region" description="Helical" evidence="1">
    <location>
        <begin position="58"/>
        <end position="74"/>
    </location>
</feature>
<keyword evidence="1" id="KW-1133">Transmembrane helix</keyword>
<dbReference type="SUPFAM" id="SSF103473">
    <property type="entry name" value="MFS general substrate transporter"/>
    <property type="match status" value="1"/>
</dbReference>
<reference evidence="3" key="1">
    <citation type="submission" date="2011-08" db="EMBL/GenBank/DDBJ databases">
        <authorList>
            <person name="Rombauts S."/>
        </authorList>
    </citation>
    <scope>NUCLEOTIDE SEQUENCE</scope>
    <source>
        <strain evidence="3">London</strain>
    </source>
</reference>
<dbReference type="EMBL" id="CAEY01000964">
    <property type="status" value="NOT_ANNOTATED_CDS"/>
    <property type="molecule type" value="Genomic_DNA"/>
</dbReference>
<evidence type="ECO:0000313" key="3">
    <source>
        <dbReference type="Proteomes" id="UP000015104"/>
    </source>
</evidence>
<keyword evidence="1" id="KW-0812">Transmembrane</keyword>
<gene>
    <name evidence="2" type="primary">107362369</name>
</gene>
<protein>
    <submittedName>
        <fullName evidence="2">Uncharacterized protein</fullName>
    </submittedName>
</protein>
<feature type="transmembrane region" description="Helical" evidence="1">
    <location>
        <begin position="86"/>
        <end position="106"/>
    </location>
</feature>
<dbReference type="eggNOG" id="KOG2615">
    <property type="taxonomic scope" value="Eukaryota"/>
</dbReference>
<proteinExistence type="predicted"/>